<comment type="caution">
    <text evidence="1">The sequence shown here is derived from an EMBL/GenBank/DDBJ whole genome shotgun (WGS) entry which is preliminary data.</text>
</comment>
<proteinExistence type="predicted"/>
<evidence type="ECO:0000313" key="2">
    <source>
        <dbReference type="Proteomes" id="UP000292459"/>
    </source>
</evidence>
<dbReference type="Proteomes" id="UP000292459">
    <property type="component" value="Unassembled WGS sequence"/>
</dbReference>
<evidence type="ECO:0000313" key="1">
    <source>
        <dbReference type="EMBL" id="RZM79342.1"/>
    </source>
</evidence>
<reference evidence="1 2" key="1">
    <citation type="submission" date="2018-11" db="EMBL/GenBank/DDBJ databases">
        <title>Whole genome sequencing of an environmental sample.</title>
        <authorList>
            <person name="Sarangi A.N."/>
            <person name="Singh D."/>
            <person name="Tripathy S."/>
        </authorList>
    </citation>
    <scope>NUCLEOTIDE SEQUENCE [LARGE SCALE GENOMIC DNA]</scope>
    <source>
        <strain evidence="1 2">Lakshadweep</strain>
    </source>
</reference>
<name>A0A4Q7E9P3_9CYAN</name>
<gene>
    <name evidence="1" type="ORF">DYY88_11385</name>
</gene>
<accession>A0A4Q7E9P3</accession>
<keyword evidence="2" id="KW-1185">Reference proteome</keyword>
<dbReference type="OrthoDB" id="532337at2"/>
<protein>
    <submittedName>
        <fullName evidence="1">Uncharacterized protein</fullName>
    </submittedName>
</protein>
<dbReference type="RefSeq" id="WP_052288513.1">
    <property type="nucleotide sequence ID" value="NZ_QVFV01000002.1"/>
</dbReference>
<sequence>MKLISLNDNTVKFGPSTSEATLKNLGAASITFGNTTIYIGTFQESSNNQDPIVTSFTNGSRDWTQYYDTSGIDGRGVGLLWNGISQNLYGVFTADGGSQGANTFGQVTQGGWLSGYGSGGGAKVSVLLKLNPATGASEAGTFIRAQLANGNTNTLMPVDLDFVGNQVVFFGDSFFTPLDVNRQRFNNQNPAFNSPFDYRVVLSPDLSRATSAEAIGWNGVTAFGASGGQGANRYGGGLFLALSLSAQIGVAGFGHPVSTFGTVINGINIEHIFDEGYYLATNPDVATAVKAGQVESGYQHFLVAGLAEGRGPFQFYDEAFYLAQNADIASAVLSGALTSGLQHFLSFGHEEERDPSAAFDSSDYLLSNPDIKSAVDNGAIASAFEHFANFGLTEGRFSDVLLFDENYYLANNADVAQVVNAGLVNSGWEHFLTFGQTEKRDPSANFSQETYLSLHQDVAGAIANGGMPSAFYHYAAFGIAEGRAI</sequence>
<dbReference type="EMBL" id="QVFV01000002">
    <property type="protein sequence ID" value="RZM79342.1"/>
    <property type="molecule type" value="Genomic_DNA"/>
</dbReference>
<dbReference type="AlphaFoldDB" id="A0A4Q7E9P3"/>
<organism evidence="1 2">
    <name type="scientific">Leptolyngbya iicbica LK</name>
    <dbReference type="NCBI Taxonomy" id="2294035"/>
    <lineage>
        <taxon>Bacteria</taxon>
        <taxon>Bacillati</taxon>
        <taxon>Cyanobacteriota</taxon>
        <taxon>Cyanophyceae</taxon>
        <taxon>Leptolyngbyales</taxon>
        <taxon>Leptolyngbyaceae</taxon>
        <taxon>Leptolyngbya group</taxon>
        <taxon>Leptolyngbya</taxon>
        <taxon>Leptolyngbya iicbica</taxon>
    </lineage>
</organism>